<comment type="subcellular location">
    <subcellularLocation>
        <location evidence="1">Cell membrane</location>
        <topology evidence="1">Single-pass type I membrane protein</topology>
    </subcellularLocation>
</comment>
<keyword evidence="3" id="KW-1003">Cell membrane</keyword>
<keyword evidence="6 12" id="KW-0732">Signal</keyword>
<dbReference type="GO" id="GO:0006952">
    <property type="term" value="P:defense response"/>
    <property type="evidence" value="ECO:0007669"/>
    <property type="project" value="UniProtKB-ARBA"/>
</dbReference>
<dbReference type="EMBL" id="JACGWJ010000002">
    <property type="protein sequence ID" value="KAL0435129.1"/>
    <property type="molecule type" value="Genomic_DNA"/>
</dbReference>
<gene>
    <name evidence="14" type="ORF">Sradi_0220800</name>
</gene>
<dbReference type="InterPro" id="IPR032675">
    <property type="entry name" value="LRR_dom_sf"/>
</dbReference>
<keyword evidence="4" id="KW-0433">Leucine-rich repeat</keyword>
<dbReference type="GO" id="GO:0051707">
    <property type="term" value="P:response to other organism"/>
    <property type="evidence" value="ECO:0007669"/>
    <property type="project" value="UniProtKB-ARBA"/>
</dbReference>
<dbReference type="FunFam" id="3.80.10.10:FF:000213">
    <property type="entry name" value="Tyrosine-sulfated glycopeptide receptor 1"/>
    <property type="match status" value="1"/>
</dbReference>
<evidence type="ECO:0000256" key="2">
    <source>
        <dbReference type="ARBA" id="ARBA00009592"/>
    </source>
</evidence>
<dbReference type="PROSITE" id="PS51450">
    <property type="entry name" value="LRR"/>
    <property type="match status" value="1"/>
</dbReference>
<evidence type="ECO:0000256" key="10">
    <source>
        <dbReference type="ARBA" id="ARBA00023180"/>
    </source>
</evidence>
<evidence type="ECO:0000259" key="13">
    <source>
        <dbReference type="Pfam" id="PF08263"/>
    </source>
</evidence>
<dbReference type="GO" id="GO:0005886">
    <property type="term" value="C:plasma membrane"/>
    <property type="evidence" value="ECO:0007669"/>
    <property type="project" value="UniProtKB-SubCell"/>
</dbReference>
<keyword evidence="10" id="KW-0325">Glycoprotein</keyword>
<evidence type="ECO:0000256" key="7">
    <source>
        <dbReference type="ARBA" id="ARBA00022737"/>
    </source>
</evidence>
<keyword evidence="14" id="KW-0675">Receptor</keyword>
<proteinExistence type="inferred from homology"/>
<feature type="signal peptide" evidence="12">
    <location>
        <begin position="1"/>
        <end position="27"/>
    </location>
</feature>
<dbReference type="SUPFAM" id="SSF52058">
    <property type="entry name" value="L domain-like"/>
    <property type="match status" value="2"/>
</dbReference>
<evidence type="ECO:0000256" key="3">
    <source>
        <dbReference type="ARBA" id="ARBA00022475"/>
    </source>
</evidence>
<comment type="similarity">
    <text evidence="2">Belongs to the RLP family.</text>
</comment>
<evidence type="ECO:0000256" key="5">
    <source>
        <dbReference type="ARBA" id="ARBA00022692"/>
    </source>
</evidence>
<evidence type="ECO:0000256" key="1">
    <source>
        <dbReference type="ARBA" id="ARBA00004251"/>
    </source>
</evidence>
<reference evidence="14" key="1">
    <citation type="submission" date="2020-06" db="EMBL/GenBank/DDBJ databases">
        <authorList>
            <person name="Li T."/>
            <person name="Hu X."/>
            <person name="Zhang T."/>
            <person name="Song X."/>
            <person name="Zhang H."/>
            <person name="Dai N."/>
            <person name="Sheng W."/>
            <person name="Hou X."/>
            <person name="Wei L."/>
        </authorList>
    </citation>
    <scope>NUCLEOTIDE SEQUENCE</scope>
    <source>
        <strain evidence="14">G02</strain>
        <tissue evidence="14">Leaf</tissue>
    </source>
</reference>
<keyword evidence="7" id="KW-0677">Repeat</keyword>
<dbReference type="PANTHER" id="PTHR48061">
    <property type="entry name" value="LEUCINE-RICH REPEAT RECEPTOR PROTEIN KINASE EMS1-LIKE-RELATED"/>
    <property type="match status" value="1"/>
</dbReference>
<reference evidence="14" key="2">
    <citation type="journal article" date="2024" name="Plant">
        <title>Genomic evolution and insights into agronomic trait innovations of Sesamum species.</title>
        <authorList>
            <person name="Miao H."/>
            <person name="Wang L."/>
            <person name="Qu L."/>
            <person name="Liu H."/>
            <person name="Sun Y."/>
            <person name="Le M."/>
            <person name="Wang Q."/>
            <person name="Wei S."/>
            <person name="Zheng Y."/>
            <person name="Lin W."/>
            <person name="Duan Y."/>
            <person name="Cao H."/>
            <person name="Xiong S."/>
            <person name="Wang X."/>
            <person name="Wei L."/>
            <person name="Li C."/>
            <person name="Ma Q."/>
            <person name="Ju M."/>
            <person name="Zhao R."/>
            <person name="Li G."/>
            <person name="Mu C."/>
            <person name="Tian Q."/>
            <person name="Mei H."/>
            <person name="Zhang T."/>
            <person name="Gao T."/>
            <person name="Zhang H."/>
        </authorList>
    </citation>
    <scope>NUCLEOTIDE SEQUENCE</scope>
    <source>
        <strain evidence="14">G02</strain>
    </source>
</reference>
<organism evidence="14">
    <name type="scientific">Sesamum radiatum</name>
    <name type="common">Black benniseed</name>
    <dbReference type="NCBI Taxonomy" id="300843"/>
    <lineage>
        <taxon>Eukaryota</taxon>
        <taxon>Viridiplantae</taxon>
        <taxon>Streptophyta</taxon>
        <taxon>Embryophyta</taxon>
        <taxon>Tracheophyta</taxon>
        <taxon>Spermatophyta</taxon>
        <taxon>Magnoliopsida</taxon>
        <taxon>eudicotyledons</taxon>
        <taxon>Gunneridae</taxon>
        <taxon>Pentapetalae</taxon>
        <taxon>asterids</taxon>
        <taxon>lamiids</taxon>
        <taxon>Lamiales</taxon>
        <taxon>Pedaliaceae</taxon>
        <taxon>Sesamum</taxon>
    </lineage>
</organism>
<feature type="transmembrane region" description="Helical" evidence="11">
    <location>
        <begin position="956"/>
        <end position="977"/>
    </location>
</feature>
<evidence type="ECO:0000256" key="9">
    <source>
        <dbReference type="ARBA" id="ARBA00023136"/>
    </source>
</evidence>
<name>A0AAW2VZG1_SESRA</name>
<dbReference type="InterPro" id="IPR013210">
    <property type="entry name" value="LRR_N_plant-typ"/>
</dbReference>
<dbReference type="Pfam" id="PF00560">
    <property type="entry name" value="LRR_1"/>
    <property type="match status" value="6"/>
</dbReference>
<dbReference type="PRINTS" id="PR00019">
    <property type="entry name" value="LEURICHRPT"/>
</dbReference>
<dbReference type="InterPro" id="IPR046956">
    <property type="entry name" value="RLP23-like"/>
</dbReference>
<dbReference type="Gene3D" id="3.80.10.10">
    <property type="entry name" value="Ribonuclease Inhibitor"/>
    <property type="match status" value="6"/>
</dbReference>
<dbReference type="SUPFAM" id="SSF52047">
    <property type="entry name" value="RNI-like"/>
    <property type="match status" value="1"/>
</dbReference>
<dbReference type="FunFam" id="3.80.10.10:FF:000095">
    <property type="entry name" value="LRR receptor-like serine/threonine-protein kinase GSO1"/>
    <property type="match status" value="1"/>
</dbReference>
<protein>
    <submittedName>
        <fullName evidence="14">Receptor-like protein 53</fullName>
    </submittedName>
</protein>
<dbReference type="SMART" id="SM00369">
    <property type="entry name" value="LRR_TYP"/>
    <property type="match status" value="11"/>
</dbReference>
<evidence type="ECO:0000313" key="14">
    <source>
        <dbReference type="EMBL" id="KAL0435129.1"/>
    </source>
</evidence>
<dbReference type="PANTHER" id="PTHR48061:SF2">
    <property type="entry name" value="RECEPTOR LIKE PROTEIN 30-LIKE"/>
    <property type="match status" value="1"/>
</dbReference>
<evidence type="ECO:0000256" key="6">
    <source>
        <dbReference type="ARBA" id="ARBA00022729"/>
    </source>
</evidence>
<dbReference type="InterPro" id="IPR001611">
    <property type="entry name" value="Leu-rich_rpt"/>
</dbReference>
<dbReference type="Pfam" id="PF13855">
    <property type="entry name" value="LRR_8"/>
    <property type="match status" value="2"/>
</dbReference>
<evidence type="ECO:0000256" key="12">
    <source>
        <dbReference type="SAM" id="SignalP"/>
    </source>
</evidence>
<dbReference type="InterPro" id="IPR003591">
    <property type="entry name" value="Leu-rich_rpt_typical-subtyp"/>
</dbReference>
<keyword evidence="8 11" id="KW-1133">Transmembrane helix</keyword>
<comment type="caution">
    <text evidence="14">The sequence shown here is derived from an EMBL/GenBank/DDBJ whole genome shotgun (WGS) entry which is preliminary data.</text>
</comment>
<feature type="chain" id="PRO_5043822801" evidence="12">
    <location>
        <begin position="28"/>
        <end position="1015"/>
    </location>
</feature>
<keyword evidence="5 11" id="KW-0812">Transmembrane</keyword>
<evidence type="ECO:0000256" key="4">
    <source>
        <dbReference type="ARBA" id="ARBA00022614"/>
    </source>
</evidence>
<evidence type="ECO:0000256" key="8">
    <source>
        <dbReference type="ARBA" id="ARBA00022989"/>
    </source>
</evidence>
<dbReference type="Pfam" id="PF08263">
    <property type="entry name" value="LRRNT_2"/>
    <property type="match status" value="1"/>
</dbReference>
<evidence type="ECO:0000256" key="11">
    <source>
        <dbReference type="SAM" id="Phobius"/>
    </source>
</evidence>
<feature type="domain" description="Leucine-rich repeat-containing N-terminal plant-type" evidence="13">
    <location>
        <begin position="40"/>
        <end position="59"/>
    </location>
</feature>
<keyword evidence="9 11" id="KW-0472">Membrane</keyword>
<sequence length="1015" mass="113489">MRISLHSQCFFFFICILVIFCITNCFTHHVYSQCLEDERTLLLWNQTQNCCSWDGVECDGAGHVISLQLDGEGISGWIHNLSSLSGLQYLEKLNLAGNDFGGGQIPGGILNLKHLTHLNLSYAHFGGQVPIEVSLMRRLISLDLSSGFYYNGLKIENPNLKMLLQNLTGLRELYLDGVNISAQGSEWCQAISSLPELRILRLSRCSLSGPLHPSLSKLHFLSVVQLDWNNIWSAVPNFFANFSHLTTLSLINCGLKGSFPETIFQIPTLENLDLSFNEFLTGTIPQFHHNASLKTIRLPYTNFSGPLPNSIGNLSMLSEIDLRGCRFIGPIPSTMVNLTGLIRIDLEWNFFTGSIPPFYMSKKLQFVVLSHNSLSGSIPQSLFSLHSLKWLILSNNQLSARVYEFPTLQFSSLVLLDLSSNRLEGPIPQSFFTLERLDTLDLSHNFFNGTIQLEKFQRLHNLIVLDLSYNNLSVDTSITNTNLSTFPQLLGLALASCNLHNFSDLINLHKLESLDLSNNRITGEIPNWIWEIGNGGLYSLNLSLNLFVGLQKPYHIPRSLDTLDLQSNLLQGELPPLPHNAFYIDYSNNNFEKSIPLNIGNSAPYLGYLSVANNSISEAIPTSFCNATRLEVLDLSANKFSGTIPPCLMQNIKQLGVLNLGGNNISGHIPDTFPVNCDLEILDISQNSLEGSLPASLANCKSLQVLNVGNNNIDDGFPCMLPSSLRVLVLRSNKFQGQVKCSRSWTNLQIIDIASNNFIGYLYTKSFPGMMLENDAHLKSDYIHYNTRNGDEYDRGTVKVIVKGSELEFVKILTIFTVIDFSCNNFQGEIPDAIGDLSSLHVLNLSHNTFTGTIPKSLGKLTHLESLDLSTNQLIGEIPQELTRLTFLEALNLSNNQLIGPIPNGPQFRTFSTDSFQGNTGLCGFPLNISCRHTGENDNVPPPNPYRKDEAINWDYVSVALGYAVGLGSILWLLFFCRSFRHKFNDQTEQVFEKIFNPKDRRKRHREKTKKTLNC</sequence>
<dbReference type="AlphaFoldDB" id="A0AAW2VZG1"/>
<accession>A0AAW2VZG1</accession>